<accession>A0A3S1DK14</accession>
<sequence length="150" mass="17415">MASLFPVDTEWAVEENSDVESSEIGFGRSWLFDFEAGDFVMTPTRKISVAADTAAWLMWCQKAVRTPRYRHLVYSRDYGQEYEDLIGKRFSRAVLESEIERMTTETLMEDSRTASVDNFTFDWSTDSCWFTCRLRNIRDETKTLEGSVSV</sequence>
<protein>
    <submittedName>
        <fullName evidence="1">DUF2634 domain-containing protein</fullName>
    </submittedName>
</protein>
<evidence type="ECO:0000313" key="1">
    <source>
        <dbReference type="EMBL" id="RUT46440.1"/>
    </source>
</evidence>
<proteinExistence type="predicted"/>
<dbReference type="RefSeq" id="WP_127192173.1">
    <property type="nucleotide sequence ID" value="NZ_RZNY01000008.1"/>
</dbReference>
<dbReference type="Proteomes" id="UP000279446">
    <property type="component" value="Unassembled WGS sequence"/>
</dbReference>
<reference evidence="1 2" key="1">
    <citation type="submission" date="2018-12" db="EMBL/GenBank/DDBJ databases">
        <authorList>
            <person name="Sun L."/>
            <person name="Chen Z."/>
        </authorList>
    </citation>
    <scope>NUCLEOTIDE SEQUENCE [LARGE SCALE GENOMIC DNA]</scope>
    <source>
        <strain evidence="1 2">DSM 15890</strain>
    </source>
</reference>
<evidence type="ECO:0000313" key="2">
    <source>
        <dbReference type="Proteomes" id="UP000279446"/>
    </source>
</evidence>
<comment type="caution">
    <text evidence="1">The sequence shown here is derived from an EMBL/GenBank/DDBJ whole genome shotgun (WGS) entry which is preliminary data.</text>
</comment>
<organism evidence="1 2">
    <name type="scientific">Paenibacillus anaericanus</name>
    <dbReference type="NCBI Taxonomy" id="170367"/>
    <lineage>
        <taxon>Bacteria</taxon>
        <taxon>Bacillati</taxon>
        <taxon>Bacillota</taxon>
        <taxon>Bacilli</taxon>
        <taxon>Bacillales</taxon>
        <taxon>Paenibacillaceae</taxon>
        <taxon>Paenibacillus</taxon>
    </lineage>
</organism>
<dbReference type="Pfam" id="PF10934">
    <property type="entry name" value="Sheath_initiator"/>
    <property type="match status" value="1"/>
</dbReference>
<dbReference type="AlphaFoldDB" id="A0A3S1DK14"/>
<gene>
    <name evidence="1" type="ORF">EJP82_11340</name>
</gene>
<dbReference type="InterPro" id="IPR020288">
    <property type="entry name" value="Sheath_initiator"/>
</dbReference>
<dbReference type="OrthoDB" id="89089at2"/>
<keyword evidence="2" id="KW-1185">Reference proteome</keyword>
<name>A0A3S1DK14_9BACL</name>
<dbReference type="EMBL" id="RZNY01000008">
    <property type="protein sequence ID" value="RUT46440.1"/>
    <property type="molecule type" value="Genomic_DNA"/>
</dbReference>